<dbReference type="PROSITE" id="PS50883">
    <property type="entry name" value="EAL"/>
    <property type="match status" value="1"/>
</dbReference>
<reference evidence="2 3" key="1">
    <citation type="submission" date="2015-05" db="EMBL/GenBank/DDBJ databases">
        <title>Genome sequences of Pluralibacter gergoviae.</title>
        <authorList>
            <person name="Greninger A.L."/>
            <person name="Miller S."/>
        </authorList>
    </citation>
    <scope>NUCLEOTIDE SEQUENCE [LARGE SCALE GENOMIC DNA]</scope>
    <source>
        <strain evidence="2 3">JS81F13</strain>
    </source>
</reference>
<comment type="caution">
    <text evidence="2">The sequence shown here is derived from an EMBL/GenBank/DDBJ whole genome shotgun (WGS) entry which is preliminary data.</text>
</comment>
<dbReference type="STRING" id="61647.LG71_25890"/>
<sequence length="237" mass="27050">MQTDNCPETASQETLSPPEEVRVTGFRLELIHFLRRPLHGVREVLSEVSAGVAAEDFFRDLSEESKKQLFCQQMASVLPLSGRYTLNLSVSMLADAAFVEQILAQKLGRKIIIEIQDPGSLLRLNSVEQQTIFTAVKRLSAGEYQVWLDDLYPEHLYAWSRSGLIFDAVKIDCHLFRQFSQSAAVFARLVRRYRDAGKMVVVEGVESSEDYIICLRSAADALQGYFFRQEWRRLSLH</sequence>
<dbReference type="EMBL" id="LDZF01000006">
    <property type="protein sequence ID" value="KMK14681.1"/>
    <property type="molecule type" value="Genomic_DNA"/>
</dbReference>
<evidence type="ECO:0000259" key="1">
    <source>
        <dbReference type="PROSITE" id="PS50883"/>
    </source>
</evidence>
<name>A0A0J5L4D8_PLUGE</name>
<dbReference type="Gene3D" id="3.20.20.450">
    <property type="entry name" value="EAL domain"/>
    <property type="match status" value="1"/>
</dbReference>
<dbReference type="Pfam" id="PF00563">
    <property type="entry name" value="EAL"/>
    <property type="match status" value="1"/>
</dbReference>
<dbReference type="InterPro" id="IPR035919">
    <property type="entry name" value="EAL_sf"/>
</dbReference>
<dbReference type="SUPFAM" id="SSF141868">
    <property type="entry name" value="EAL domain-like"/>
    <property type="match status" value="1"/>
</dbReference>
<keyword evidence="3" id="KW-1185">Reference proteome</keyword>
<organism evidence="2 3">
    <name type="scientific">Pluralibacter gergoviae</name>
    <name type="common">Enterobacter gergoviae</name>
    <dbReference type="NCBI Taxonomy" id="61647"/>
    <lineage>
        <taxon>Bacteria</taxon>
        <taxon>Pseudomonadati</taxon>
        <taxon>Pseudomonadota</taxon>
        <taxon>Gammaproteobacteria</taxon>
        <taxon>Enterobacterales</taxon>
        <taxon>Enterobacteriaceae</taxon>
        <taxon>Pluralibacter</taxon>
    </lineage>
</organism>
<proteinExistence type="predicted"/>
<dbReference type="RefSeq" id="WP_048278590.1">
    <property type="nucleotide sequence ID" value="NZ_LDZF01000006.1"/>
</dbReference>
<evidence type="ECO:0000313" key="3">
    <source>
        <dbReference type="Proteomes" id="UP000036196"/>
    </source>
</evidence>
<accession>A0A0J5L4D8</accession>
<protein>
    <recommendedName>
        <fullName evidence="1">EAL domain-containing protein</fullName>
    </recommendedName>
</protein>
<gene>
    <name evidence="2" type="ORF">ABW06_07540</name>
</gene>
<dbReference type="Proteomes" id="UP000036196">
    <property type="component" value="Unassembled WGS sequence"/>
</dbReference>
<dbReference type="PATRIC" id="fig|61647.15.peg.4745"/>
<dbReference type="InterPro" id="IPR001633">
    <property type="entry name" value="EAL_dom"/>
</dbReference>
<feature type="domain" description="EAL" evidence="1">
    <location>
        <begin position="1"/>
        <end position="237"/>
    </location>
</feature>
<dbReference type="AlphaFoldDB" id="A0A0J5L4D8"/>
<evidence type="ECO:0000313" key="2">
    <source>
        <dbReference type="EMBL" id="KMK14681.1"/>
    </source>
</evidence>